<dbReference type="Gene3D" id="1.10.150.320">
    <property type="entry name" value="Photosystem II 12 kDa extrinsic protein"/>
    <property type="match status" value="1"/>
</dbReference>
<sequence length="205" mass="21519">MKTCLMGSSWAAAGPASQERPPARRVSPTGKDGVYAAPFRSSSSATPARLRGPTLLGRPARRSIPALYFPDLRCPPAVPTRNKPEPLPEVPMNRSTSFALLAALASMGLAGAQSQATGHAAAPTAQAARGTAMTMTGSSCAKVLKAKVNLNKASQADLQCLKGVSATTAKDIIANRPFKDSGDFSRKIEVIGRKLWNDNKANLTF</sequence>
<evidence type="ECO:0008006" key="4">
    <source>
        <dbReference type="Google" id="ProtNLM"/>
    </source>
</evidence>
<dbReference type="SUPFAM" id="SSF81585">
    <property type="entry name" value="PsbU/PolX domain-like"/>
    <property type="match status" value="1"/>
</dbReference>
<accession>A0AAJ5F4P7</accession>
<feature type="region of interest" description="Disordered" evidence="1">
    <location>
        <begin position="1"/>
        <end position="56"/>
    </location>
</feature>
<proteinExistence type="predicted"/>
<dbReference type="EMBL" id="VBRC01000002">
    <property type="protein sequence ID" value="TLK30676.1"/>
    <property type="molecule type" value="Genomic_DNA"/>
</dbReference>
<reference evidence="2 3" key="1">
    <citation type="submission" date="2019-04" db="EMBL/GenBank/DDBJ databases">
        <title>Deinococcus metalilatus MA1002 mutant No.5.</title>
        <authorList>
            <person name="Park W."/>
            <person name="Park C."/>
        </authorList>
    </citation>
    <scope>NUCLEOTIDE SEQUENCE [LARGE SCALE GENOMIC DNA]</scope>
    <source>
        <strain evidence="2 3">MA1002-m5</strain>
    </source>
</reference>
<evidence type="ECO:0000313" key="2">
    <source>
        <dbReference type="EMBL" id="TLK30676.1"/>
    </source>
</evidence>
<comment type="caution">
    <text evidence="2">The sequence shown here is derived from an EMBL/GenBank/DDBJ whole genome shotgun (WGS) entry which is preliminary data.</text>
</comment>
<dbReference type="AlphaFoldDB" id="A0AAJ5F4P7"/>
<protein>
    <recommendedName>
        <fullName evidence="4">Helix-hairpin-helix domain-containing protein</fullName>
    </recommendedName>
</protein>
<organism evidence="2 3">
    <name type="scientific">Deinococcus metallilatus</name>
    <dbReference type="NCBI Taxonomy" id="1211322"/>
    <lineage>
        <taxon>Bacteria</taxon>
        <taxon>Thermotogati</taxon>
        <taxon>Deinococcota</taxon>
        <taxon>Deinococci</taxon>
        <taxon>Deinococcales</taxon>
        <taxon>Deinococcaceae</taxon>
        <taxon>Deinococcus</taxon>
    </lineage>
</organism>
<evidence type="ECO:0000313" key="3">
    <source>
        <dbReference type="Proteomes" id="UP000308000"/>
    </source>
</evidence>
<gene>
    <name evidence="2" type="ORF">FCS05_02650</name>
</gene>
<name>A0AAJ5F4P7_9DEIO</name>
<dbReference type="Pfam" id="PF12836">
    <property type="entry name" value="HHH_3"/>
    <property type="match status" value="1"/>
</dbReference>
<dbReference type="Proteomes" id="UP000308000">
    <property type="component" value="Unassembled WGS sequence"/>
</dbReference>
<evidence type="ECO:0000256" key="1">
    <source>
        <dbReference type="SAM" id="MobiDB-lite"/>
    </source>
</evidence>